<dbReference type="SMART" id="SM00347">
    <property type="entry name" value="HTH_MARR"/>
    <property type="match status" value="1"/>
</dbReference>
<dbReference type="Proteomes" id="UP000199119">
    <property type="component" value="Unassembled WGS sequence"/>
</dbReference>
<gene>
    <name evidence="2" type="ORF">SAMN04489711_110125</name>
</gene>
<sequence length="170" mass="18451">MTEKLPSALPGYMTLRLDALNSMAKQLGSRSHEAALGLTLREVRLLLLIQEHPDLSVSELVAISFLERTLVSKGVTQLCRLGLAARRADARDARQIGLRLTRKGQTAARTASAIARTGIEDMLSVLTPHEREIFEIALEKMTAKVQSDLDAALQADAAAHAKTTGDKRSP</sequence>
<keyword evidence="2" id="KW-0238">DNA-binding</keyword>
<dbReference type="PANTHER" id="PTHR33164">
    <property type="entry name" value="TRANSCRIPTIONAL REGULATOR, MARR FAMILY"/>
    <property type="match status" value="1"/>
</dbReference>
<dbReference type="Pfam" id="PF12802">
    <property type="entry name" value="MarR_2"/>
    <property type="match status" value="1"/>
</dbReference>
<dbReference type="SUPFAM" id="SSF46785">
    <property type="entry name" value="Winged helix' DNA-binding domain"/>
    <property type="match status" value="1"/>
</dbReference>
<feature type="domain" description="HTH marR-type" evidence="1">
    <location>
        <begin position="1"/>
        <end position="143"/>
    </location>
</feature>
<reference evidence="3" key="1">
    <citation type="submission" date="2016-10" db="EMBL/GenBank/DDBJ databases">
        <authorList>
            <person name="Varghese N."/>
            <person name="Submissions S."/>
        </authorList>
    </citation>
    <scope>NUCLEOTIDE SEQUENCE [LARGE SCALE GENOMIC DNA]</scope>
    <source>
        <strain evidence="3">DSM 27981</strain>
    </source>
</reference>
<name>A0A1I2FGH1_9BURK</name>
<dbReference type="InterPro" id="IPR036388">
    <property type="entry name" value="WH-like_DNA-bd_sf"/>
</dbReference>
<dbReference type="Gene3D" id="1.10.10.10">
    <property type="entry name" value="Winged helix-like DNA-binding domain superfamily/Winged helix DNA-binding domain"/>
    <property type="match status" value="1"/>
</dbReference>
<evidence type="ECO:0000313" key="2">
    <source>
        <dbReference type="EMBL" id="SFF03700.1"/>
    </source>
</evidence>
<accession>A0A1I2FGH1</accession>
<keyword evidence="3" id="KW-1185">Reference proteome</keyword>
<dbReference type="AlphaFoldDB" id="A0A1I2FGH1"/>
<evidence type="ECO:0000259" key="1">
    <source>
        <dbReference type="PROSITE" id="PS50995"/>
    </source>
</evidence>
<dbReference type="GO" id="GO:0003677">
    <property type="term" value="F:DNA binding"/>
    <property type="evidence" value="ECO:0007669"/>
    <property type="project" value="UniProtKB-KW"/>
</dbReference>
<dbReference type="InterPro" id="IPR036390">
    <property type="entry name" value="WH_DNA-bd_sf"/>
</dbReference>
<dbReference type="EMBL" id="FONX01000010">
    <property type="protein sequence ID" value="SFF03700.1"/>
    <property type="molecule type" value="Genomic_DNA"/>
</dbReference>
<dbReference type="PROSITE" id="PS50995">
    <property type="entry name" value="HTH_MARR_2"/>
    <property type="match status" value="1"/>
</dbReference>
<dbReference type="STRING" id="1177982.SAMN04489711_110125"/>
<protein>
    <submittedName>
        <fullName evidence="2">DNA-binding transcriptional regulator, MarR family</fullName>
    </submittedName>
</protein>
<dbReference type="GO" id="GO:0003700">
    <property type="term" value="F:DNA-binding transcription factor activity"/>
    <property type="evidence" value="ECO:0007669"/>
    <property type="project" value="InterPro"/>
</dbReference>
<evidence type="ECO:0000313" key="3">
    <source>
        <dbReference type="Proteomes" id="UP000199119"/>
    </source>
</evidence>
<dbReference type="PANTHER" id="PTHR33164:SF43">
    <property type="entry name" value="HTH-TYPE TRANSCRIPTIONAL REPRESSOR YETL"/>
    <property type="match status" value="1"/>
</dbReference>
<proteinExistence type="predicted"/>
<dbReference type="GO" id="GO:0006950">
    <property type="term" value="P:response to stress"/>
    <property type="evidence" value="ECO:0007669"/>
    <property type="project" value="TreeGrafter"/>
</dbReference>
<dbReference type="InterPro" id="IPR039422">
    <property type="entry name" value="MarR/SlyA-like"/>
</dbReference>
<organism evidence="2 3">
    <name type="scientific">Paracidovorax wautersii</name>
    <dbReference type="NCBI Taxonomy" id="1177982"/>
    <lineage>
        <taxon>Bacteria</taxon>
        <taxon>Pseudomonadati</taxon>
        <taxon>Pseudomonadota</taxon>
        <taxon>Betaproteobacteria</taxon>
        <taxon>Burkholderiales</taxon>
        <taxon>Comamonadaceae</taxon>
        <taxon>Paracidovorax</taxon>
    </lineage>
</organism>
<dbReference type="InterPro" id="IPR000835">
    <property type="entry name" value="HTH_MarR-typ"/>
</dbReference>